<gene>
    <name evidence="1" type="ORF">METZ01_LOCUS98370</name>
</gene>
<dbReference type="EMBL" id="UINC01010212">
    <property type="protein sequence ID" value="SVA45516.1"/>
    <property type="molecule type" value="Genomic_DNA"/>
</dbReference>
<dbReference type="AlphaFoldDB" id="A0A381VZ06"/>
<accession>A0A381VZ06</accession>
<proteinExistence type="predicted"/>
<evidence type="ECO:0000313" key="1">
    <source>
        <dbReference type="EMBL" id="SVA45516.1"/>
    </source>
</evidence>
<sequence length="32" mass="3368">MVGAEKKGMKLNGILVLHSVQKDESAELTGSP</sequence>
<name>A0A381VZ06_9ZZZZ</name>
<reference evidence="1" key="1">
    <citation type="submission" date="2018-05" db="EMBL/GenBank/DDBJ databases">
        <authorList>
            <person name="Lanie J.A."/>
            <person name="Ng W.-L."/>
            <person name="Kazmierczak K.M."/>
            <person name="Andrzejewski T.M."/>
            <person name="Davidsen T.M."/>
            <person name="Wayne K.J."/>
            <person name="Tettelin H."/>
            <person name="Glass J.I."/>
            <person name="Rusch D."/>
            <person name="Podicherti R."/>
            <person name="Tsui H.-C.T."/>
            <person name="Winkler M.E."/>
        </authorList>
    </citation>
    <scope>NUCLEOTIDE SEQUENCE</scope>
</reference>
<protein>
    <submittedName>
        <fullName evidence="1">Uncharacterized protein</fullName>
    </submittedName>
</protein>
<organism evidence="1">
    <name type="scientific">marine metagenome</name>
    <dbReference type="NCBI Taxonomy" id="408172"/>
    <lineage>
        <taxon>unclassified sequences</taxon>
        <taxon>metagenomes</taxon>
        <taxon>ecological metagenomes</taxon>
    </lineage>
</organism>